<reference evidence="3 4" key="1">
    <citation type="submission" date="2017-09" db="EMBL/GenBank/DDBJ databases">
        <title>Depth-based differentiation of microbial function through sediment-hosted aquifers and enrichment of novel symbionts in the deep terrestrial subsurface.</title>
        <authorList>
            <person name="Probst A.J."/>
            <person name="Ladd B."/>
            <person name="Jarett J.K."/>
            <person name="Geller-Mcgrath D.E."/>
            <person name="Sieber C.M."/>
            <person name="Emerson J.B."/>
            <person name="Anantharaman K."/>
            <person name="Thomas B.C."/>
            <person name="Malmstrom R."/>
            <person name="Stieglmeier M."/>
            <person name="Klingl A."/>
            <person name="Woyke T."/>
            <person name="Ryan C.M."/>
            <person name="Banfield J.F."/>
        </authorList>
    </citation>
    <scope>NUCLEOTIDE SEQUENCE [LARGE SCALE GENOMIC DNA]</scope>
    <source>
        <strain evidence="3">CG10_big_fil_rev_8_21_14_0_10_32_10</strain>
    </source>
</reference>
<dbReference type="PANTHER" id="PTHR33546">
    <property type="entry name" value="LARGE, MULTIFUNCTIONAL SECRETED PROTEIN-RELATED"/>
    <property type="match status" value="1"/>
</dbReference>
<dbReference type="InterPro" id="IPR011042">
    <property type="entry name" value="6-blade_b-propeller_TolB-like"/>
</dbReference>
<gene>
    <name evidence="3" type="ORF">COV24_04245</name>
</gene>
<comment type="caution">
    <text evidence="3">The sequence shown here is derived from an EMBL/GenBank/DDBJ whole genome shotgun (WGS) entry which is preliminary data.</text>
</comment>
<feature type="domain" description="Glucose/Sorbosone dehydrogenase" evidence="2">
    <location>
        <begin position="219"/>
        <end position="327"/>
    </location>
</feature>
<proteinExistence type="predicted"/>
<dbReference type="Pfam" id="PF07995">
    <property type="entry name" value="GSDH"/>
    <property type="match status" value="1"/>
</dbReference>
<dbReference type="Proteomes" id="UP000230214">
    <property type="component" value="Unassembled WGS sequence"/>
</dbReference>
<name>A0A2H0R9K1_UNCKA</name>
<sequence>MLAKIYDLLIIFLVIAASLLVGYVVWNRDNIFKSVSQALNPPNEPENLIPVSAQIDSKWLPYTTPIRNKNIYVKPGLQSIVFAAGLNLPQVLTLVDNFVVISEVQTGNIVVLEDSDYDNSSDIKYIFDSNLSHPYGLGYYNGDLYVATDRSLLVYKNFISQFNNKTSNNEILVNNLPMGGLNPYKSLLVGPNNRIYVSIGSSCQSCVELDKRRGSIVSYDLNGEGEEIFATGFKNISGMEFLKGALYVTDEGINSSKNIGLDEIDKVYGGKFYGWPYIYNVNTVNTEYSQIPLDLEQNYTGPEVNFETGVNPSGLAYINFDDTIFSGLMLVSLRGNALTLGHKIIAYNVDTKEYEDIISFQKEDANYLASPTDVIGYRKGILVSDKLNGIIYYFGE</sequence>
<organism evidence="3 4">
    <name type="scientific">candidate division WWE3 bacterium CG10_big_fil_rev_8_21_14_0_10_32_10</name>
    <dbReference type="NCBI Taxonomy" id="1975090"/>
    <lineage>
        <taxon>Bacteria</taxon>
        <taxon>Katanobacteria</taxon>
    </lineage>
</organism>
<keyword evidence="1" id="KW-0812">Transmembrane</keyword>
<dbReference type="Gene3D" id="2.120.10.30">
    <property type="entry name" value="TolB, C-terminal domain"/>
    <property type="match status" value="1"/>
</dbReference>
<dbReference type="AlphaFoldDB" id="A0A2H0R9K1"/>
<protein>
    <recommendedName>
        <fullName evidence="2">Glucose/Sorbosone dehydrogenase domain-containing protein</fullName>
    </recommendedName>
</protein>
<feature type="transmembrane region" description="Helical" evidence="1">
    <location>
        <begin position="5"/>
        <end position="26"/>
    </location>
</feature>
<dbReference type="EMBL" id="PCXU01000036">
    <property type="protein sequence ID" value="PIR43147.1"/>
    <property type="molecule type" value="Genomic_DNA"/>
</dbReference>
<evidence type="ECO:0000256" key="1">
    <source>
        <dbReference type="SAM" id="Phobius"/>
    </source>
</evidence>
<evidence type="ECO:0000313" key="3">
    <source>
        <dbReference type="EMBL" id="PIR43147.1"/>
    </source>
</evidence>
<dbReference type="SUPFAM" id="SSF50952">
    <property type="entry name" value="Soluble quinoprotein glucose dehydrogenase"/>
    <property type="match status" value="1"/>
</dbReference>
<dbReference type="InterPro" id="IPR011041">
    <property type="entry name" value="Quinoprot_gluc/sorb_DH_b-prop"/>
</dbReference>
<dbReference type="PANTHER" id="PTHR33546:SF1">
    <property type="entry name" value="LARGE, MULTIFUNCTIONAL SECRETED PROTEIN"/>
    <property type="match status" value="1"/>
</dbReference>
<dbReference type="InterPro" id="IPR012938">
    <property type="entry name" value="Glc/Sorbosone_DH"/>
</dbReference>
<keyword evidence="1" id="KW-1133">Transmembrane helix</keyword>
<accession>A0A2H0R9K1</accession>
<evidence type="ECO:0000259" key="2">
    <source>
        <dbReference type="Pfam" id="PF07995"/>
    </source>
</evidence>
<evidence type="ECO:0000313" key="4">
    <source>
        <dbReference type="Proteomes" id="UP000230214"/>
    </source>
</evidence>
<keyword evidence="1" id="KW-0472">Membrane</keyword>